<comment type="subunit">
    <text evidence="5">Mammalian complex I is composed of 45 different subunits. This is a component of the iron-sulfur (IP) fragment of the enzyme.</text>
</comment>
<evidence type="ECO:0000256" key="15">
    <source>
        <dbReference type="ARBA" id="ARBA00032739"/>
    </source>
</evidence>
<keyword evidence="18" id="KW-1185">Reference proteome</keyword>
<evidence type="ECO:0000256" key="11">
    <source>
        <dbReference type="ARBA" id="ARBA00023128"/>
    </source>
</evidence>
<protein>
    <recommendedName>
        <fullName evidence="6">NADH dehydrogenase [ubiquinone] iron-sulfur protein 5</fullName>
    </recommendedName>
    <alternativeName>
        <fullName evidence="14">Complex I-15 kDa</fullName>
    </alternativeName>
    <alternativeName>
        <fullName evidence="15">NADH-ubiquinone oxidoreductase 15 kDa subunit</fullName>
    </alternativeName>
</protein>
<keyword evidence="10" id="KW-0249">Electron transport</keyword>
<comment type="function">
    <text evidence="1">Accessory subunit of the mitochondrial membrane respiratory chain NADH dehydrogenase (Complex I), that is believed not to be involved in catalysis. Complex I functions in the transfer of electrons from NADH to the respiratory chain. The immediate electron acceptor for the enzyme is believed to be ubiquinone.</text>
</comment>
<evidence type="ECO:0000256" key="6">
    <source>
        <dbReference type="ARBA" id="ARBA00013482"/>
    </source>
</evidence>
<name>A0ABD3MUJ2_9STRA</name>
<comment type="caution">
    <text evidence="17">The sequence shown here is derived from an EMBL/GenBank/DDBJ whole genome shotgun (WGS) entry which is preliminary data.</text>
</comment>
<organism evidence="17 18">
    <name type="scientific">Discostella pseudostelligera</name>
    <dbReference type="NCBI Taxonomy" id="259834"/>
    <lineage>
        <taxon>Eukaryota</taxon>
        <taxon>Sar</taxon>
        <taxon>Stramenopiles</taxon>
        <taxon>Ochrophyta</taxon>
        <taxon>Bacillariophyta</taxon>
        <taxon>Coscinodiscophyceae</taxon>
        <taxon>Thalassiosirophycidae</taxon>
        <taxon>Stephanodiscales</taxon>
        <taxon>Stephanodiscaceae</taxon>
        <taxon>Discostella</taxon>
    </lineage>
</organism>
<keyword evidence="13 16" id="KW-1015">Disulfide bond</keyword>
<dbReference type="CDD" id="cd24141">
    <property type="entry name" value="NDUFS5-like"/>
    <property type="match status" value="1"/>
</dbReference>
<evidence type="ECO:0000256" key="12">
    <source>
        <dbReference type="ARBA" id="ARBA00023136"/>
    </source>
</evidence>
<dbReference type="EMBL" id="JALLBG020000075">
    <property type="protein sequence ID" value="KAL3767544.1"/>
    <property type="molecule type" value="Genomic_DNA"/>
</dbReference>
<sequence length="86" mass="9988">MASGHGINGRVGRCYPFFAEFKECMKTETILVNDDGTKKWKNDCWMVREDYFECLHAKKEWAMVRRVNEEEQRQQAQIAAVGEKGG</sequence>
<evidence type="ECO:0000256" key="5">
    <source>
        <dbReference type="ARBA" id="ARBA00011261"/>
    </source>
</evidence>
<keyword evidence="7" id="KW-0813">Transport</keyword>
<evidence type="ECO:0000256" key="2">
    <source>
        <dbReference type="ARBA" id="ARBA00004569"/>
    </source>
</evidence>
<evidence type="ECO:0000256" key="7">
    <source>
        <dbReference type="ARBA" id="ARBA00022448"/>
    </source>
</evidence>
<keyword evidence="9" id="KW-0999">Mitochondrion inner membrane</keyword>
<evidence type="ECO:0000256" key="10">
    <source>
        <dbReference type="ARBA" id="ARBA00022982"/>
    </source>
</evidence>
<dbReference type="GO" id="GO:0005758">
    <property type="term" value="C:mitochondrial intermembrane space"/>
    <property type="evidence" value="ECO:0007669"/>
    <property type="project" value="UniProtKB-SubCell"/>
</dbReference>
<proteinExistence type="inferred from homology"/>
<keyword evidence="11" id="KW-0496">Mitochondrion</keyword>
<dbReference type="Proteomes" id="UP001530293">
    <property type="component" value="Unassembled WGS sequence"/>
</dbReference>
<comment type="similarity">
    <text evidence="4">Belongs to the complex I NDUFS5 subunit family.</text>
</comment>
<evidence type="ECO:0000313" key="17">
    <source>
        <dbReference type="EMBL" id="KAL3767544.1"/>
    </source>
</evidence>
<evidence type="ECO:0000256" key="8">
    <source>
        <dbReference type="ARBA" id="ARBA00022660"/>
    </source>
</evidence>
<keyword evidence="8" id="KW-0679">Respiratory chain</keyword>
<gene>
    <name evidence="17" type="ORF">ACHAWU_000207</name>
</gene>
<comment type="subcellular location">
    <subcellularLocation>
        <location evidence="3">Mitochondrion inner membrane</location>
        <topology evidence="3">Peripheral membrane protein</topology>
    </subcellularLocation>
    <subcellularLocation>
        <location evidence="2">Mitochondrion intermembrane space</location>
    </subcellularLocation>
</comment>
<evidence type="ECO:0000256" key="13">
    <source>
        <dbReference type="ARBA" id="ARBA00023157"/>
    </source>
</evidence>
<evidence type="ECO:0000313" key="18">
    <source>
        <dbReference type="Proteomes" id="UP001530293"/>
    </source>
</evidence>
<evidence type="ECO:0000256" key="14">
    <source>
        <dbReference type="ARBA" id="ARBA00031222"/>
    </source>
</evidence>
<evidence type="ECO:0000256" key="16">
    <source>
        <dbReference type="PIRSR" id="PIRSR619342-50"/>
    </source>
</evidence>
<keyword evidence="12" id="KW-0472">Membrane</keyword>
<feature type="disulfide bond" evidence="16">
    <location>
        <begin position="14"/>
        <end position="54"/>
    </location>
</feature>
<evidence type="ECO:0000256" key="1">
    <source>
        <dbReference type="ARBA" id="ARBA00003195"/>
    </source>
</evidence>
<dbReference type="GO" id="GO:0005743">
    <property type="term" value="C:mitochondrial inner membrane"/>
    <property type="evidence" value="ECO:0007669"/>
    <property type="project" value="UniProtKB-SubCell"/>
</dbReference>
<feature type="disulfide bond" evidence="16">
    <location>
        <begin position="24"/>
        <end position="44"/>
    </location>
</feature>
<dbReference type="PANTHER" id="PTHR15224">
    <property type="entry name" value="NADH DEHYDROGENASE [UBIQUINONE] IRON-SULFUR PROTEIN 5"/>
    <property type="match status" value="1"/>
</dbReference>
<dbReference type="AlphaFoldDB" id="A0ABD3MUJ2"/>
<reference evidence="17 18" key="1">
    <citation type="submission" date="2024-10" db="EMBL/GenBank/DDBJ databases">
        <title>Updated reference genomes for cyclostephanoid diatoms.</title>
        <authorList>
            <person name="Roberts W.R."/>
            <person name="Alverson A.J."/>
        </authorList>
    </citation>
    <scope>NUCLEOTIDE SEQUENCE [LARGE SCALE GENOMIC DNA]</scope>
    <source>
        <strain evidence="17 18">AJA232-27</strain>
    </source>
</reference>
<evidence type="ECO:0000256" key="3">
    <source>
        <dbReference type="ARBA" id="ARBA00004637"/>
    </source>
</evidence>
<accession>A0ABD3MUJ2</accession>
<dbReference type="PANTHER" id="PTHR15224:SF1">
    <property type="entry name" value="NADH DEHYDROGENASE [UBIQUINONE] IRON-SULFUR PROTEIN 5"/>
    <property type="match status" value="1"/>
</dbReference>
<evidence type="ECO:0000256" key="4">
    <source>
        <dbReference type="ARBA" id="ARBA00007372"/>
    </source>
</evidence>
<evidence type="ECO:0000256" key="9">
    <source>
        <dbReference type="ARBA" id="ARBA00022792"/>
    </source>
</evidence>
<dbReference type="InterPro" id="IPR019342">
    <property type="entry name" value="NADH_UbQ_OxRdtase_FeS-su5"/>
</dbReference>